<evidence type="ECO:0000313" key="9">
    <source>
        <dbReference type="Proteomes" id="UP000441523"/>
    </source>
</evidence>
<evidence type="ECO:0000313" key="8">
    <source>
        <dbReference type="EMBL" id="KAB1068596.1"/>
    </source>
</evidence>
<evidence type="ECO:0000256" key="5">
    <source>
        <dbReference type="PROSITE-ProRule" id="PRU01240"/>
    </source>
</evidence>
<dbReference type="GO" id="GO:0004252">
    <property type="term" value="F:serine-type endopeptidase activity"/>
    <property type="evidence" value="ECO:0007669"/>
    <property type="project" value="UniProtKB-UniRule"/>
</dbReference>
<dbReference type="EMBL" id="VZZJ01000048">
    <property type="protein sequence ID" value="KAB1068596.1"/>
    <property type="molecule type" value="Genomic_DNA"/>
</dbReference>
<keyword evidence="4 5" id="KW-0720">Serine protease</keyword>
<protein>
    <submittedName>
        <fullName evidence="8">S8 family serine peptidase</fullName>
    </submittedName>
</protein>
<dbReference type="AlphaFoldDB" id="A0A6N6MED1"/>
<feature type="active site" description="Charge relay system" evidence="5">
    <location>
        <position position="386"/>
    </location>
</feature>
<dbReference type="PANTHER" id="PTHR43806">
    <property type="entry name" value="PEPTIDASE S8"/>
    <property type="match status" value="1"/>
</dbReference>
<dbReference type="Proteomes" id="UP000441523">
    <property type="component" value="Unassembled WGS sequence"/>
</dbReference>
<dbReference type="PROSITE" id="PS00138">
    <property type="entry name" value="SUBTILASE_SER"/>
    <property type="match status" value="1"/>
</dbReference>
<organism evidence="8 9">
    <name type="scientific">Methylobacterium planeticum</name>
    <dbReference type="NCBI Taxonomy" id="2615211"/>
    <lineage>
        <taxon>Bacteria</taxon>
        <taxon>Pseudomonadati</taxon>
        <taxon>Pseudomonadota</taxon>
        <taxon>Alphaproteobacteria</taxon>
        <taxon>Hyphomicrobiales</taxon>
        <taxon>Methylobacteriaceae</taxon>
        <taxon>Methylobacterium</taxon>
    </lineage>
</organism>
<evidence type="ECO:0000256" key="4">
    <source>
        <dbReference type="ARBA" id="ARBA00022825"/>
    </source>
</evidence>
<keyword evidence="9" id="KW-1185">Reference proteome</keyword>
<sequence length="451" mass="47747">MAKVGPLLRSVIDRLDKASPALRNRELSLIASHIGGSEHDANLPLVMQFRRTKPARGETWEEFKDRVARDLEPRNDALSGGKAQPLFLANALAASIDSERVKRLAELDAIDKIELDPVVYPIAMDDAVVDLQLDAFRNRHGQLTGRGVRIAVLDSGVDEKHPHLRVEASVSTCGEDVAIPGRHGTHCAGSIASRDTIFPGIAPDVSLLNVKVLKSDGSGQNTNISKGVDEALNLKADIASMSLGFNHLPSWSDGGHGWSCPDGRCPLCTSVDNAVLFGLLVCAAAGNEHSRADALRRFGHGGSFDTELGCPGQARGAITVGAITKRTFLAADFSSRGPSSFGQSKPDLCGPGVNVMSTVPVPRQADGKLATDPQRVDLFGRSSGTSMATPIVAGALALIFQERREKGLSVAPAAMRKALLDQAAAPMMLPDNVVGRGRIDLGRMGVDPETS</sequence>
<dbReference type="GO" id="GO:0006508">
    <property type="term" value="P:proteolysis"/>
    <property type="evidence" value="ECO:0007669"/>
    <property type="project" value="UniProtKB-KW"/>
</dbReference>
<dbReference type="PANTHER" id="PTHR43806:SF11">
    <property type="entry name" value="CEREVISIN-RELATED"/>
    <property type="match status" value="1"/>
</dbReference>
<dbReference type="InterPro" id="IPR050131">
    <property type="entry name" value="Peptidase_S8_subtilisin-like"/>
</dbReference>
<dbReference type="PROSITE" id="PS00137">
    <property type="entry name" value="SUBTILASE_HIS"/>
    <property type="match status" value="1"/>
</dbReference>
<feature type="active site" description="Charge relay system" evidence="5">
    <location>
        <position position="183"/>
    </location>
</feature>
<reference evidence="8 9" key="1">
    <citation type="submission" date="2019-09" db="EMBL/GenBank/DDBJ databases">
        <title>YIM 132548 draft genome.</title>
        <authorList>
            <person name="Jiang L."/>
        </authorList>
    </citation>
    <scope>NUCLEOTIDE SEQUENCE [LARGE SCALE GENOMIC DNA]</scope>
    <source>
        <strain evidence="8 9">YIM 132548</strain>
    </source>
</reference>
<feature type="active site" description="Charge relay system" evidence="5">
    <location>
        <position position="154"/>
    </location>
</feature>
<keyword evidence="3 5" id="KW-0378">Hydrolase</keyword>
<gene>
    <name evidence="8" type="ORF">F6X51_26560</name>
</gene>
<dbReference type="InterPro" id="IPR000209">
    <property type="entry name" value="Peptidase_S8/S53_dom"/>
</dbReference>
<proteinExistence type="inferred from homology"/>
<evidence type="ECO:0000256" key="2">
    <source>
        <dbReference type="ARBA" id="ARBA00022670"/>
    </source>
</evidence>
<dbReference type="RefSeq" id="WP_150966920.1">
    <property type="nucleotide sequence ID" value="NZ_VZZJ01000048.1"/>
</dbReference>
<evidence type="ECO:0000259" key="7">
    <source>
        <dbReference type="Pfam" id="PF00082"/>
    </source>
</evidence>
<dbReference type="InterPro" id="IPR023827">
    <property type="entry name" value="Peptidase_S8_Asp-AS"/>
</dbReference>
<accession>A0A6N6MED1</accession>
<dbReference type="Pfam" id="PF00082">
    <property type="entry name" value="Peptidase_S8"/>
    <property type="match status" value="1"/>
</dbReference>
<dbReference type="PRINTS" id="PR00723">
    <property type="entry name" value="SUBTILISIN"/>
</dbReference>
<evidence type="ECO:0000256" key="1">
    <source>
        <dbReference type="ARBA" id="ARBA00011073"/>
    </source>
</evidence>
<dbReference type="InterPro" id="IPR036852">
    <property type="entry name" value="Peptidase_S8/S53_dom_sf"/>
</dbReference>
<dbReference type="InterPro" id="IPR015500">
    <property type="entry name" value="Peptidase_S8_subtilisin-rel"/>
</dbReference>
<dbReference type="InterPro" id="IPR022398">
    <property type="entry name" value="Peptidase_S8_His-AS"/>
</dbReference>
<dbReference type="PROSITE" id="PS51892">
    <property type="entry name" value="SUBTILASE"/>
    <property type="match status" value="1"/>
</dbReference>
<evidence type="ECO:0000256" key="6">
    <source>
        <dbReference type="RuleBase" id="RU003355"/>
    </source>
</evidence>
<dbReference type="Gene3D" id="3.40.50.200">
    <property type="entry name" value="Peptidase S8/S53 domain"/>
    <property type="match status" value="1"/>
</dbReference>
<keyword evidence="2 5" id="KW-0645">Protease</keyword>
<evidence type="ECO:0000256" key="3">
    <source>
        <dbReference type="ARBA" id="ARBA00022801"/>
    </source>
</evidence>
<name>A0A6N6MED1_9HYPH</name>
<feature type="domain" description="Peptidase S8/S53" evidence="7">
    <location>
        <begin position="145"/>
        <end position="432"/>
    </location>
</feature>
<dbReference type="PROSITE" id="PS00136">
    <property type="entry name" value="SUBTILASE_ASP"/>
    <property type="match status" value="1"/>
</dbReference>
<dbReference type="SUPFAM" id="SSF52743">
    <property type="entry name" value="Subtilisin-like"/>
    <property type="match status" value="1"/>
</dbReference>
<dbReference type="InterPro" id="IPR023828">
    <property type="entry name" value="Peptidase_S8_Ser-AS"/>
</dbReference>
<comment type="similarity">
    <text evidence="1 5 6">Belongs to the peptidase S8 family.</text>
</comment>
<comment type="caution">
    <text evidence="8">The sequence shown here is derived from an EMBL/GenBank/DDBJ whole genome shotgun (WGS) entry which is preliminary data.</text>
</comment>